<dbReference type="EMBL" id="CP000249">
    <property type="protein sequence ID" value="ABD13193.1"/>
    <property type="molecule type" value="Genomic_DNA"/>
</dbReference>
<dbReference type="eggNOG" id="COG2273">
    <property type="taxonomic scope" value="Bacteria"/>
</dbReference>
<dbReference type="Proteomes" id="UP000001937">
    <property type="component" value="Chromosome"/>
</dbReference>
<sequence>MKPRVRRWRLSRRGGLVALLLVCLVVGCGTSKRESGSPQATPRPSVAGPGVGGMVTSSALPSGPPSATGASAGSSPRSSGEVSPPNGPRTPREDDGMEPRLLWSDEFDGPANASVDPARWLITQGGKWGPTDVSCYTADPRNVGLDGKGHLKLTAIAEKSPVKTCGDTHFSSGRVETRGKASWRYGYFEFRARLPIGTGTLPALWLLGPNGIYDWPRSGEIDVVEATANEPATVHTNIVGVDGSGNRWEAGWWGRGKNYVYPGGTLADRYHNYALDWGPNRLDFYFDGLLIRHLEPKDTPVWLWNKDFYIIMDVAVSAKLSPPLPPASAFPQTLFVDYVRVYSGRP</sequence>
<name>Q2J699_FRACC</name>
<feature type="region of interest" description="Disordered" evidence="2">
    <location>
        <begin position="31"/>
        <end position="108"/>
    </location>
</feature>
<evidence type="ECO:0000256" key="1">
    <source>
        <dbReference type="ARBA" id="ARBA00006865"/>
    </source>
</evidence>
<reference evidence="4 5" key="1">
    <citation type="journal article" date="2007" name="Genome Res.">
        <title>Genome characteristics of facultatively symbiotic Frankia sp. strains reflect host range and host plant biogeography.</title>
        <authorList>
            <person name="Normand P."/>
            <person name="Lapierre P."/>
            <person name="Tisa L.S."/>
            <person name="Gogarten J.P."/>
            <person name="Alloisio N."/>
            <person name="Bagnarol E."/>
            <person name="Bassi C.A."/>
            <person name="Berry A.M."/>
            <person name="Bickhart D.M."/>
            <person name="Choisne N."/>
            <person name="Couloux A."/>
            <person name="Cournoyer B."/>
            <person name="Cruveiller S."/>
            <person name="Daubin V."/>
            <person name="Demange N."/>
            <person name="Francino M.P."/>
            <person name="Goltsman E."/>
            <person name="Huang Y."/>
            <person name="Kopp O.R."/>
            <person name="Labarre L."/>
            <person name="Lapidus A."/>
            <person name="Lavire C."/>
            <person name="Marechal J."/>
            <person name="Martinez M."/>
            <person name="Mastronunzio J.E."/>
            <person name="Mullin B.C."/>
            <person name="Niemann J."/>
            <person name="Pujic P."/>
            <person name="Rawnsley T."/>
            <person name="Rouy Z."/>
            <person name="Schenowitz C."/>
            <person name="Sellstedt A."/>
            <person name="Tavares F."/>
            <person name="Tomkins J.P."/>
            <person name="Vallenet D."/>
            <person name="Valverde C."/>
            <person name="Wall L.G."/>
            <person name="Wang Y."/>
            <person name="Medigue C."/>
            <person name="Benson D.R."/>
        </authorList>
    </citation>
    <scope>NUCLEOTIDE SEQUENCE [LARGE SCALE GENOMIC DNA]</scope>
    <source>
        <strain evidence="5">DSM 45818 / CECT 9043 / CcI3</strain>
    </source>
</reference>
<dbReference type="AlphaFoldDB" id="Q2J699"/>
<evidence type="ECO:0000313" key="5">
    <source>
        <dbReference type="Proteomes" id="UP000001937"/>
    </source>
</evidence>
<gene>
    <name evidence="4" type="ordered locus">Francci3_3843</name>
</gene>
<dbReference type="STRING" id="106370.Francci3_3843"/>
<dbReference type="PANTHER" id="PTHR10963">
    <property type="entry name" value="GLYCOSYL HYDROLASE-RELATED"/>
    <property type="match status" value="1"/>
</dbReference>
<feature type="domain" description="GH16" evidence="3">
    <location>
        <begin position="76"/>
        <end position="346"/>
    </location>
</feature>
<evidence type="ECO:0000313" key="4">
    <source>
        <dbReference type="EMBL" id="ABD13193.1"/>
    </source>
</evidence>
<dbReference type="CDD" id="cd08023">
    <property type="entry name" value="GH16_laminarinase_like"/>
    <property type="match status" value="1"/>
</dbReference>
<protein>
    <submittedName>
        <fullName evidence="4">Glycoside hydrolase, family 16</fullName>
    </submittedName>
</protein>
<evidence type="ECO:0000256" key="2">
    <source>
        <dbReference type="SAM" id="MobiDB-lite"/>
    </source>
</evidence>
<dbReference type="GO" id="GO:0005975">
    <property type="term" value="P:carbohydrate metabolic process"/>
    <property type="evidence" value="ECO:0007669"/>
    <property type="project" value="InterPro"/>
</dbReference>
<comment type="similarity">
    <text evidence="1">Belongs to the glycosyl hydrolase 16 family.</text>
</comment>
<dbReference type="GO" id="GO:0004553">
    <property type="term" value="F:hydrolase activity, hydrolyzing O-glycosyl compounds"/>
    <property type="evidence" value="ECO:0007669"/>
    <property type="project" value="InterPro"/>
</dbReference>
<dbReference type="InterPro" id="IPR000757">
    <property type="entry name" value="Beta-glucanase-like"/>
</dbReference>
<dbReference type="PROSITE" id="PS51762">
    <property type="entry name" value="GH16_2"/>
    <property type="match status" value="1"/>
</dbReference>
<keyword evidence="4" id="KW-0378">Hydrolase</keyword>
<dbReference type="InterPro" id="IPR050546">
    <property type="entry name" value="Glycosyl_Hydrlase_16"/>
</dbReference>
<proteinExistence type="inferred from homology"/>
<organism evidence="4 5">
    <name type="scientific">Frankia casuarinae (strain DSM 45818 / CECT 9043 / HFP020203 / CcI3)</name>
    <dbReference type="NCBI Taxonomy" id="106370"/>
    <lineage>
        <taxon>Bacteria</taxon>
        <taxon>Bacillati</taxon>
        <taxon>Actinomycetota</taxon>
        <taxon>Actinomycetes</taxon>
        <taxon>Frankiales</taxon>
        <taxon>Frankiaceae</taxon>
        <taxon>Frankia</taxon>
    </lineage>
</organism>
<dbReference type="CAZy" id="GH16">
    <property type="family name" value="Glycoside Hydrolase Family 16"/>
</dbReference>
<dbReference type="Pfam" id="PF00722">
    <property type="entry name" value="Glyco_hydro_16"/>
    <property type="match status" value="1"/>
</dbReference>
<keyword evidence="5" id="KW-1185">Reference proteome</keyword>
<dbReference type="PROSITE" id="PS51257">
    <property type="entry name" value="PROKAR_LIPOPROTEIN"/>
    <property type="match status" value="1"/>
</dbReference>
<dbReference type="InterPro" id="IPR013320">
    <property type="entry name" value="ConA-like_dom_sf"/>
</dbReference>
<dbReference type="HOGENOM" id="CLU_801125_0_0_11"/>
<dbReference type="PANTHER" id="PTHR10963:SF55">
    <property type="entry name" value="GLYCOSIDE HYDROLASE FAMILY 16 PROTEIN"/>
    <property type="match status" value="1"/>
</dbReference>
<evidence type="ECO:0000259" key="3">
    <source>
        <dbReference type="PROSITE" id="PS51762"/>
    </source>
</evidence>
<dbReference type="Gene3D" id="2.60.120.200">
    <property type="match status" value="1"/>
</dbReference>
<dbReference type="PhylomeDB" id="Q2J699"/>
<accession>Q2J699</accession>
<feature type="compositionally biased region" description="Low complexity" evidence="2">
    <location>
        <begin position="57"/>
        <end position="84"/>
    </location>
</feature>
<dbReference type="KEGG" id="fra:Francci3_3843"/>
<dbReference type="SUPFAM" id="SSF49899">
    <property type="entry name" value="Concanavalin A-like lectins/glucanases"/>
    <property type="match status" value="1"/>
</dbReference>